<dbReference type="InterPro" id="IPR004843">
    <property type="entry name" value="Calcineurin-like_PHP"/>
</dbReference>
<dbReference type="AlphaFoldDB" id="K9YN17"/>
<evidence type="ECO:0000313" key="7">
    <source>
        <dbReference type="Proteomes" id="UP000010483"/>
    </source>
</evidence>
<keyword evidence="1" id="KW-0479">Metal-binding</keyword>
<dbReference type="Gene3D" id="3.60.21.10">
    <property type="match status" value="1"/>
</dbReference>
<comment type="similarity">
    <text evidence="4">Belongs to the cyclic nucleotide phosphodiesterase class-III family.</text>
</comment>
<feature type="domain" description="Calcineurin-like phosphoesterase" evidence="5">
    <location>
        <begin position="6"/>
        <end position="195"/>
    </location>
</feature>
<dbReference type="KEGG" id="csn:Cyast_1845"/>
<dbReference type="Proteomes" id="UP000010483">
    <property type="component" value="Chromosome"/>
</dbReference>
<evidence type="ECO:0000259" key="5">
    <source>
        <dbReference type="Pfam" id="PF00149"/>
    </source>
</evidence>
<accession>K9YN17</accession>
<evidence type="ECO:0000256" key="1">
    <source>
        <dbReference type="ARBA" id="ARBA00022723"/>
    </source>
</evidence>
<dbReference type="PANTHER" id="PTHR42988">
    <property type="entry name" value="PHOSPHOHYDROLASE"/>
    <property type="match status" value="1"/>
</dbReference>
<gene>
    <name evidence="6" type="ordered locus">Cyast_1845</name>
</gene>
<keyword evidence="3" id="KW-0408">Iron</keyword>
<dbReference type="PANTHER" id="PTHR42988:SF2">
    <property type="entry name" value="CYCLIC NUCLEOTIDE PHOSPHODIESTERASE CBUA0032-RELATED"/>
    <property type="match status" value="1"/>
</dbReference>
<sequence>MTKPLTLIQISDAHLLPDSTQYLRGENPWYNLQRVLEQVKSHSPDGLLLTGDLADGGSAIAYKNLQKAMAEFDCPIYWLHGNHDDINQLKCILTPSQPLGYQTINLGSWRLLLLDSVLISAKFGEGYLPEVQLQWLEKELQQHPHKPTIITLHHHPIPTGIDWVDQIGVKNGTDLVRLLDSFSQVRFVLFGHIHHALHHRHSHIDFFGCPSTFSQVIPPKPSLNDHLPGFRLIHLWNDGHFHTQVERINQ</sequence>
<dbReference type="GO" id="GO:0046872">
    <property type="term" value="F:metal ion binding"/>
    <property type="evidence" value="ECO:0007669"/>
    <property type="project" value="UniProtKB-KW"/>
</dbReference>
<reference evidence="7" key="1">
    <citation type="journal article" date="2013" name="Proc. Natl. Acad. Sci. U.S.A.">
        <title>Improving the coverage of the cyanobacterial phylum using diversity-driven genome sequencing.</title>
        <authorList>
            <person name="Shih P.M."/>
            <person name="Wu D."/>
            <person name="Latifi A."/>
            <person name="Axen S.D."/>
            <person name="Fewer D.P."/>
            <person name="Talla E."/>
            <person name="Calteau A."/>
            <person name="Cai F."/>
            <person name="Tandeau de Marsac N."/>
            <person name="Rippka R."/>
            <person name="Herdman M."/>
            <person name="Sivonen K."/>
            <person name="Coursin T."/>
            <person name="Laurent T."/>
            <person name="Goodwin L."/>
            <person name="Nolan M."/>
            <person name="Davenport K.W."/>
            <person name="Han C.S."/>
            <person name="Rubin E.M."/>
            <person name="Eisen J.A."/>
            <person name="Woyke T."/>
            <person name="Gugger M."/>
            <person name="Kerfeld C.A."/>
        </authorList>
    </citation>
    <scope>NUCLEOTIDE SEQUENCE [LARGE SCALE GENOMIC DNA]</scope>
    <source>
        <strain evidence="7">ATCC 29140 / PCC 7202</strain>
    </source>
</reference>
<evidence type="ECO:0000256" key="3">
    <source>
        <dbReference type="ARBA" id="ARBA00023004"/>
    </source>
</evidence>
<dbReference type="GO" id="GO:0016787">
    <property type="term" value="F:hydrolase activity"/>
    <property type="evidence" value="ECO:0007669"/>
    <property type="project" value="UniProtKB-KW"/>
</dbReference>
<keyword evidence="2" id="KW-0378">Hydrolase</keyword>
<dbReference type="HOGENOM" id="CLU_070320_0_0_3"/>
<evidence type="ECO:0000256" key="2">
    <source>
        <dbReference type="ARBA" id="ARBA00022801"/>
    </source>
</evidence>
<evidence type="ECO:0000256" key="4">
    <source>
        <dbReference type="ARBA" id="ARBA00025742"/>
    </source>
</evidence>
<keyword evidence="7" id="KW-1185">Reference proteome</keyword>
<dbReference type="STRING" id="292563.Cyast_1845"/>
<dbReference type="Pfam" id="PF00149">
    <property type="entry name" value="Metallophos"/>
    <property type="match status" value="1"/>
</dbReference>
<name>K9YN17_CYASC</name>
<dbReference type="SUPFAM" id="SSF56300">
    <property type="entry name" value="Metallo-dependent phosphatases"/>
    <property type="match status" value="1"/>
</dbReference>
<dbReference type="InterPro" id="IPR050884">
    <property type="entry name" value="CNP_phosphodiesterase-III"/>
</dbReference>
<dbReference type="eggNOG" id="COG1409">
    <property type="taxonomic scope" value="Bacteria"/>
</dbReference>
<proteinExistence type="inferred from homology"/>
<dbReference type="EMBL" id="CP003940">
    <property type="protein sequence ID" value="AFZ47800.1"/>
    <property type="molecule type" value="Genomic_DNA"/>
</dbReference>
<dbReference type="InterPro" id="IPR029052">
    <property type="entry name" value="Metallo-depent_PP-like"/>
</dbReference>
<protein>
    <submittedName>
        <fullName evidence="6">Metallophosphoesterase</fullName>
    </submittedName>
</protein>
<organism evidence="6 7">
    <name type="scientific">Cyanobacterium stanieri (strain ATCC 29140 / PCC 7202)</name>
    <dbReference type="NCBI Taxonomy" id="292563"/>
    <lineage>
        <taxon>Bacteria</taxon>
        <taxon>Bacillati</taxon>
        <taxon>Cyanobacteriota</taxon>
        <taxon>Cyanophyceae</taxon>
        <taxon>Oscillatoriophycideae</taxon>
        <taxon>Chroococcales</taxon>
        <taxon>Geminocystaceae</taxon>
        <taxon>Cyanobacterium</taxon>
    </lineage>
</organism>
<evidence type="ECO:0000313" key="6">
    <source>
        <dbReference type="EMBL" id="AFZ47800.1"/>
    </source>
</evidence>